<name>A0ABR3AQB8_PHYBL</name>
<reference evidence="2 3" key="1">
    <citation type="submission" date="2024-04" db="EMBL/GenBank/DDBJ databases">
        <title>Symmetric and asymmetric DNA N6-adenine methylation regulates different biological responses in Mucorales.</title>
        <authorList>
            <consortium name="Lawrence Berkeley National Laboratory"/>
            <person name="Lax C."/>
            <person name="Mondo S.J."/>
            <person name="Osorio-Concepcion M."/>
            <person name="Muszewska A."/>
            <person name="Corrochano-Luque M."/>
            <person name="Gutierrez G."/>
            <person name="Riley R."/>
            <person name="Lipzen A."/>
            <person name="Guo J."/>
            <person name="Hundley H."/>
            <person name="Amirebrahimi M."/>
            <person name="Ng V."/>
            <person name="Lorenzo-Gutierrez D."/>
            <person name="Binder U."/>
            <person name="Yang J."/>
            <person name="Song Y."/>
            <person name="Canovas D."/>
            <person name="Navarro E."/>
            <person name="Freitag M."/>
            <person name="Gabaldon T."/>
            <person name="Grigoriev I.V."/>
            <person name="Corrochano L.M."/>
            <person name="Nicolas F.E."/>
            <person name="Garre V."/>
        </authorList>
    </citation>
    <scope>NUCLEOTIDE SEQUENCE [LARGE SCALE GENOMIC DNA]</scope>
    <source>
        <strain evidence="2 3">L51</strain>
    </source>
</reference>
<proteinExistence type="predicted"/>
<protein>
    <submittedName>
        <fullName evidence="2">Uncharacterized protein</fullName>
    </submittedName>
</protein>
<sequence length="143" mass="17117">MPFSICTYDLCLSINFSFNHSLIISFFLSFIILFIHSFFSFIRSFFFLSFPYLHIYSQTTTTTTTTTTIIIIIIIIILLLYINCALMYTFHAYLDLIIIIHSKNYMYIIYTYALHRSTLYTLDTTVEYNRPQKDNNLFYFILF</sequence>
<dbReference type="EMBL" id="JBCLYO010000022">
    <property type="protein sequence ID" value="KAL0079298.1"/>
    <property type="molecule type" value="Genomic_DNA"/>
</dbReference>
<gene>
    <name evidence="2" type="ORF">J3Q64DRAFT_1260959</name>
</gene>
<evidence type="ECO:0000313" key="2">
    <source>
        <dbReference type="EMBL" id="KAL0079298.1"/>
    </source>
</evidence>
<accession>A0ABR3AQB8</accession>
<comment type="caution">
    <text evidence="2">The sequence shown here is derived from an EMBL/GenBank/DDBJ whole genome shotgun (WGS) entry which is preliminary data.</text>
</comment>
<organism evidence="2 3">
    <name type="scientific">Phycomyces blakesleeanus</name>
    <dbReference type="NCBI Taxonomy" id="4837"/>
    <lineage>
        <taxon>Eukaryota</taxon>
        <taxon>Fungi</taxon>
        <taxon>Fungi incertae sedis</taxon>
        <taxon>Mucoromycota</taxon>
        <taxon>Mucoromycotina</taxon>
        <taxon>Mucoromycetes</taxon>
        <taxon>Mucorales</taxon>
        <taxon>Phycomycetaceae</taxon>
        <taxon>Phycomyces</taxon>
    </lineage>
</organism>
<keyword evidence="1" id="KW-1133">Transmembrane helix</keyword>
<keyword evidence="1" id="KW-0472">Membrane</keyword>
<keyword evidence="3" id="KW-1185">Reference proteome</keyword>
<dbReference type="Proteomes" id="UP001448207">
    <property type="component" value="Unassembled WGS sequence"/>
</dbReference>
<evidence type="ECO:0000256" key="1">
    <source>
        <dbReference type="SAM" id="Phobius"/>
    </source>
</evidence>
<feature type="transmembrane region" description="Helical" evidence="1">
    <location>
        <begin position="96"/>
        <end position="114"/>
    </location>
</feature>
<keyword evidence="1" id="KW-0812">Transmembrane</keyword>
<feature type="transmembrane region" description="Helical" evidence="1">
    <location>
        <begin position="22"/>
        <end position="48"/>
    </location>
</feature>
<feature type="transmembrane region" description="Helical" evidence="1">
    <location>
        <begin position="69"/>
        <end position="90"/>
    </location>
</feature>
<evidence type="ECO:0000313" key="3">
    <source>
        <dbReference type="Proteomes" id="UP001448207"/>
    </source>
</evidence>